<evidence type="ECO:0000313" key="2">
    <source>
        <dbReference type="Proteomes" id="UP000003880"/>
    </source>
</evidence>
<proteinExistence type="predicted"/>
<dbReference type="Proteomes" id="UP000003880">
    <property type="component" value="Unassembled WGS sequence"/>
</dbReference>
<name>D4BB69_9ENTR</name>
<dbReference type="HOGENOM" id="CLU_3116120_0_0_6"/>
<evidence type="ECO:0000313" key="1">
    <source>
        <dbReference type="EMBL" id="EFE09430.1"/>
    </source>
</evidence>
<gene>
    <name evidence="1" type="ORF">CIT292_07717</name>
</gene>
<protein>
    <submittedName>
        <fullName evidence="1">Uncharacterized protein</fullName>
    </submittedName>
</protein>
<dbReference type="AlphaFoldDB" id="D4BB69"/>
<organism evidence="1 2">
    <name type="scientific">Citrobacter youngae ATCC 29220</name>
    <dbReference type="NCBI Taxonomy" id="500640"/>
    <lineage>
        <taxon>Bacteria</taxon>
        <taxon>Pseudomonadati</taxon>
        <taxon>Pseudomonadota</taxon>
        <taxon>Gammaproteobacteria</taxon>
        <taxon>Enterobacterales</taxon>
        <taxon>Enterobacteriaceae</taxon>
        <taxon>Citrobacter</taxon>
        <taxon>Citrobacter freundii complex</taxon>
    </lineage>
</organism>
<reference evidence="1 2" key="1">
    <citation type="submission" date="2010-02" db="EMBL/GenBank/DDBJ databases">
        <authorList>
            <person name="Weinstock G."/>
            <person name="Sodergren E."/>
            <person name="Clifton S."/>
            <person name="Fulton L."/>
            <person name="Fulton B."/>
            <person name="Courtney L."/>
            <person name="Fronick C."/>
            <person name="Harrison M."/>
            <person name="Strong C."/>
            <person name="Farmer C."/>
            <person name="Delahaunty K."/>
            <person name="Markovic C."/>
            <person name="Hall O."/>
            <person name="Minx P."/>
            <person name="Tomlinson C."/>
            <person name="Mitreva M."/>
            <person name="Nelson J."/>
            <person name="Hou S."/>
            <person name="Wollam A."/>
            <person name="Pepin K.H."/>
            <person name="Johnson M."/>
            <person name="Bhonagiri V."/>
            <person name="Zhang X."/>
            <person name="Suruliraj S."/>
            <person name="Warren W."/>
            <person name="Chinwalla A."/>
            <person name="Mardis E.R."/>
            <person name="Wilson R.K."/>
        </authorList>
    </citation>
    <scope>NUCLEOTIDE SEQUENCE [LARGE SCALE GENOMIC DNA]</scope>
    <source>
        <strain evidence="1 2">ATCC 29220</strain>
    </source>
</reference>
<accession>D4BB69</accession>
<sequence>MANYAAICRPDKTRMRRHQASRYCRMAALTPYPAYGLAMQGFCSRVWNTT</sequence>
<dbReference type="EMBL" id="ABWL02000006">
    <property type="protein sequence ID" value="EFE09430.1"/>
    <property type="molecule type" value="Genomic_DNA"/>
</dbReference>
<comment type="caution">
    <text evidence="1">The sequence shown here is derived from an EMBL/GenBank/DDBJ whole genome shotgun (WGS) entry which is preliminary data.</text>
</comment>